<dbReference type="Gramene" id="mRNA:HanXRQr2_Chr14g0648951">
    <property type="protein sequence ID" value="CDS:HanXRQr2_Chr14g0648951.1"/>
    <property type="gene ID" value="HanXRQr2_Chr14g0648951"/>
</dbReference>
<gene>
    <name evidence="1" type="ORF">HanXRQr2_Chr14g0648951</name>
</gene>
<organism evidence="1 2">
    <name type="scientific">Helianthus annuus</name>
    <name type="common">Common sunflower</name>
    <dbReference type="NCBI Taxonomy" id="4232"/>
    <lineage>
        <taxon>Eukaryota</taxon>
        <taxon>Viridiplantae</taxon>
        <taxon>Streptophyta</taxon>
        <taxon>Embryophyta</taxon>
        <taxon>Tracheophyta</taxon>
        <taxon>Spermatophyta</taxon>
        <taxon>Magnoliopsida</taxon>
        <taxon>eudicotyledons</taxon>
        <taxon>Gunneridae</taxon>
        <taxon>Pentapetalae</taxon>
        <taxon>asterids</taxon>
        <taxon>campanulids</taxon>
        <taxon>Asterales</taxon>
        <taxon>Asteraceae</taxon>
        <taxon>Asteroideae</taxon>
        <taxon>Heliantheae alliance</taxon>
        <taxon>Heliantheae</taxon>
        <taxon>Helianthus</taxon>
    </lineage>
</organism>
<reference evidence="1" key="2">
    <citation type="submission" date="2020-06" db="EMBL/GenBank/DDBJ databases">
        <title>Helianthus annuus Genome sequencing and assembly Release 2.</title>
        <authorList>
            <person name="Gouzy J."/>
            <person name="Langlade N."/>
            <person name="Munos S."/>
        </authorList>
    </citation>
    <scope>NUCLEOTIDE SEQUENCE</scope>
    <source>
        <tissue evidence="1">Leaves</tissue>
    </source>
</reference>
<sequence>MKGMWRGGTRHVRDGRSSFGRTSLWTKYRHITNIHMYDHQLRYIFKRYLINQKNISTHSNTRSAINNPRLK</sequence>
<proteinExistence type="predicted"/>
<comment type="caution">
    <text evidence="1">The sequence shown here is derived from an EMBL/GenBank/DDBJ whole genome shotgun (WGS) entry which is preliminary data.</text>
</comment>
<name>A0A9K3H8W4_HELAN</name>
<dbReference type="AlphaFoldDB" id="A0A9K3H8W4"/>
<evidence type="ECO:0000313" key="1">
    <source>
        <dbReference type="EMBL" id="KAF5769494.1"/>
    </source>
</evidence>
<evidence type="ECO:0000313" key="2">
    <source>
        <dbReference type="Proteomes" id="UP000215914"/>
    </source>
</evidence>
<accession>A0A9K3H8W4</accession>
<protein>
    <submittedName>
        <fullName evidence="1">Uncharacterized protein</fullName>
    </submittedName>
</protein>
<keyword evidence="2" id="KW-1185">Reference proteome</keyword>
<reference evidence="1" key="1">
    <citation type="journal article" date="2017" name="Nature">
        <title>The sunflower genome provides insights into oil metabolism, flowering and Asterid evolution.</title>
        <authorList>
            <person name="Badouin H."/>
            <person name="Gouzy J."/>
            <person name="Grassa C.J."/>
            <person name="Murat F."/>
            <person name="Staton S.E."/>
            <person name="Cottret L."/>
            <person name="Lelandais-Briere C."/>
            <person name="Owens G.L."/>
            <person name="Carrere S."/>
            <person name="Mayjonade B."/>
            <person name="Legrand L."/>
            <person name="Gill N."/>
            <person name="Kane N.C."/>
            <person name="Bowers J.E."/>
            <person name="Hubner S."/>
            <person name="Bellec A."/>
            <person name="Berard A."/>
            <person name="Berges H."/>
            <person name="Blanchet N."/>
            <person name="Boniface M.C."/>
            <person name="Brunel D."/>
            <person name="Catrice O."/>
            <person name="Chaidir N."/>
            <person name="Claudel C."/>
            <person name="Donnadieu C."/>
            <person name="Faraut T."/>
            <person name="Fievet G."/>
            <person name="Helmstetter N."/>
            <person name="King M."/>
            <person name="Knapp S.J."/>
            <person name="Lai Z."/>
            <person name="Le Paslier M.C."/>
            <person name="Lippi Y."/>
            <person name="Lorenzon L."/>
            <person name="Mandel J.R."/>
            <person name="Marage G."/>
            <person name="Marchand G."/>
            <person name="Marquand E."/>
            <person name="Bret-Mestries E."/>
            <person name="Morien E."/>
            <person name="Nambeesan S."/>
            <person name="Nguyen T."/>
            <person name="Pegot-Espagnet P."/>
            <person name="Pouilly N."/>
            <person name="Raftis F."/>
            <person name="Sallet E."/>
            <person name="Schiex T."/>
            <person name="Thomas J."/>
            <person name="Vandecasteele C."/>
            <person name="Vares D."/>
            <person name="Vear F."/>
            <person name="Vautrin S."/>
            <person name="Crespi M."/>
            <person name="Mangin B."/>
            <person name="Burke J.M."/>
            <person name="Salse J."/>
            <person name="Munos S."/>
            <person name="Vincourt P."/>
            <person name="Rieseberg L.H."/>
            <person name="Langlade N.B."/>
        </authorList>
    </citation>
    <scope>NUCLEOTIDE SEQUENCE</scope>
    <source>
        <tissue evidence="1">Leaves</tissue>
    </source>
</reference>
<dbReference type="Proteomes" id="UP000215914">
    <property type="component" value="Unassembled WGS sequence"/>
</dbReference>
<dbReference type="EMBL" id="MNCJ02000329">
    <property type="protein sequence ID" value="KAF5769494.1"/>
    <property type="molecule type" value="Genomic_DNA"/>
</dbReference>